<accession>A0A9W3CBT2</accession>
<dbReference type="Proteomes" id="UP000504610">
    <property type="component" value="Chromosome 8"/>
</dbReference>
<dbReference type="SUPFAM" id="SSF56672">
    <property type="entry name" value="DNA/RNA polymerases"/>
    <property type="match status" value="1"/>
</dbReference>
<gene>
    <name evidence="3" type="primary">LOC130499056</name>
</gene>
<dbReference type="Pfam" id="PF07727">
    <property type="entry name" value="RVT_2"/>
    <property type="match status" value="1"/>
</dbReference>
<feature type="domain" description="Reverse transcriptase Ty1/copia-type" evidence="1">
    <location>
        <begin position="2"/>
        <end position="107"/>
    </location>
</feature>
<dbReference type="InterPro" id="IPR013103">
    <property type="entry name" value="RVT_2"/>
</dbReference>
<dbReference type="RefSeq" id="XP_056848933.1">
    <property type="nucleotide sequence ID" value="XM_056992953.1"/>
</dbReference>
<name>A0A9W3CBT2_RAPSA</name>
<reference evidence="2" key="1">
    <citation type="journal article" date="2019" name="Database">
        <title>The radish genome database (RadishGD): an integrated information resource for radish genomics.</title>
        <authorList>
            <person name="Yu H.J."/>
            <person name="Baek S."/>
            <person name="Lee Y.J."/>
            <person name="Cho A."/>
            <person name="Mun J.H."/>
        </authorList>
    </citation>
    <scope>NUCLEOTIDE SEQUENCE [LARGE SCALE GENOMIC DNA]</scope>
    <source>
        <strain evidence="2">cv. WK10039</strain>
    </source>
</reference>
<organism evidence="2 3">
    <name type="scientific">Raphanus sativus</name>
    <name type="common">Radish</name>
    <name type="synonym">Raphanus raphanistrum var. sativus</name>
    <dbReference type="NCBI Taxonomy" id="3726"/>
    <lineage>
        <taxon>Eukaryota</taxon>
        <taxon>Viridiplantae</taxon>
        <taxon>Streptophyta</taxon>
        <taxon>Embryophyta</taxon>
        <taxon>Tracheophyta</taxon>
        <taxon>Spermatophyta</taxon>
        <taxon>Magnoliopsida</taxon>
        <taxon>eudicotyledons</taxon>
        <taxon>Gunneridae</taxon>
        <taxon>Pentapetalae</taxon>
        <taxon>rosids</taxon>
        <taxon>malvids</taxon>
        <taxon>Brassicales</taxon>
        <taxon>Brassicaceae</taxon>
        <taxon>Brassiceae</taxon>
        <taxon>Raphanus</taxon>
    </lineage>
</organism>
<protein>
    <submittedName>
        <fullName evidence="3">Uncharacterized mitochondrial protein AtMg00810-like</fullName>
    </submittedName>
</protein>
<evidence type="ECO:0000313" key="2">
    <source>
        <dbReference type="Proteomes" id="UP000504610"/>
    </source>
</evidence>
<evidence type="ECO:0000313" key="3">
    <source>
        <dbReference type="RefSeq" id="XP_056848933.1"/>
    </source>
</evidence>
<dbReference type="PANTHER" id="PTHR11439">
    <property type="entry name" value="GAG-POL-RELATED RETROTRANSPOSON"/>
    <property type="match status" value="1"/>
</dbReference>
<dbReference type="PANTHER" id="PTHR11439:SF515">
    <property type="entry name" value="GAG-POL POLYPROTEIN"/>
    <property type="match status" value="1"/>
</dbReference>
<dbReference type="OrthoDB" id="413760at2759"/>
<proteinExistence type="predicted"/>
<dbReference type="GeneID" id="130499056"/>
<sequence>MILRELPFVKCSKEPSVYRRCIKRHLLVDAFYVDDLFITGSNVLHINEFKREMSAEFEMSDLGRLTYYLGIEVIQHQGGITLSQKSYAIKILEEAGMTSCNLAHTPMDSGLKLSKSEEERSIDATIYRRNIGCLSYLLHTRLDLSYCVGVLSRYMQDLKESHGAAMKQCLRYFQGTVGYGLTFGNTIERTTRLVGYSDSSHNVDQDDGKSTIIYHEFDSILAMVYKEF</sequence>
<reference evidence="3" key="2">
    <citation type="submission" date="2025-08" db="UniProtKB">
        <authorList>
            <consortium name="RefSeq"/>
        </authorList>
    </citation>
    <scope>IDENTIFICATION</scope>
    <source>
        <tissue evidence="3">Leaf</tissue>
    </source>
</reference>
<evidence type="ECO:0000259" key="1">
    <source>
        <dbReference type="Pfam" id="PF07727"/>
    </source>
</evidence>
<dbReference type="InterPro" id="IPR043502">
    <property type="entry name" value="DNA/RNA_pol_sf"/>
</dbReference>
<dbReference type="AlphaFoldDB" id="A0A9W3CBT2"/>
<keyword evidence="2" id="KW-1185">Reference proteome</keyword>
<dbReference type="KEGG" id="rsz:130499056"/>